<dbReference type="Pfam" id="PF09643">
    <property type="entry name" value="YopX"/>
    <property type="match status" value="1"/>
</dbReference>
<dbReference type="InterPro" id="IPR023385">
    <property type="entry name" value="YopX-like_C"/>
</dbReference>
<evidence type="ECO:0000313" key="2">
    <source>
        <dbReference type="EMBL" id="DAF65245.1"/>
    </source>
</evidence>
<sequence>MSREILFRAKHIHATDSNEHLNGTWVHGYLSDENYINDKSLEGEFLVDENTICRYANLTDLKGEEIWENDILMCHGNPDDLVKAVFGEFDVIEVESEEVIDSVIGWHYEVIPTDELSKCEPFCYSMPLTDTYIKLNEMEVVGNVFDNPELLEKAKGDK</sequence>
<feature type="domain" description="YopX protein" evidence="1">
    <location>
        <begin position="40"/>
        <end position="152"/>
    </location>
</feature>
<dbReference type="InterPro" id="IPR019096">
    <property type="entry name" value="YopX_protein"/>
</dbReference>
<dbReference type="SUPFAM" id="SSF159006">
    <property type="entry name" value="YopX-like"/>
    <property type="match status" value="1"/>
</dbReference>
<organism evidence="2">
    <name type="scientific">Myoviridae sp. ctCXW4</name>
    <dbReference type="NCBI Taxonomy" id="2827669"/>
    <lineage>
        <taxon>Viruses</taxon>
        <taxon>Duplodnaviria</taxon>
        <taxon>Heunggongvirae</taxon>
        <taxon>Uroviricota</taxon>
        <taxon>Caudoviricetes</taxon>
    </lineage>
</organism>
<protein>
    <submittedName>
        <fullName evidence="2">YopX protein</fullName>
    </submittedName>
</protein>
<dbReference type="EMBL" id="BK032876">
    <property type="protein sequence ID" value="DAF65245.1"/>
    <property type="molecule type" value="Genomic_DNA"/>
</dbReference>
<proteinExistence type="predicted"/>
<reference evidence="2" key="1">
    <citation type="journal article" date="2021" name="Proc. Natl. Acad. Sci. U.S.A.">
        <title>A Catalog of Tens of Thousands of Viruses from Human Metagenomes Reveals Hidden Associations with Chronic Diseases.</title>
        <authorList>
            <person name="Tisza M.J."/>
            <person name="Buck C.B."/>
        </authorList>
    </citation>
    <scope>NUCLEOTIDE SEQUENCE</scope>
    <source>
        <strain evidence="2">CtCXW4</strain>
    </source>
</reference>
<dbReference type="Gene3D" id="2.30.30.290">
    <property type="entry name" value="YopX-like domains"/>
    <property type="match status" value="1"/>
</dbReference>
<evidence type="ECO:0000259" key="1">
    <source>
        <dbReference type="Pfam" id="PF09643"/>
    </source>
</evidence>
<name>A0A8S5TQ22_9CAUD</name>
<accession>A0A8S5TQ22</accession>